<dbReference type="EMBL" id="JAPHNI010000296">
    <property type="protein sequence ID" value="KAJ8112813.1"/>
    <property type="molecule type" value="Genomic_DNA"/>
</dbReference>
<protein>
    <submittedName>
        <fullName evidence="1">Uncharacterized protein</fullName>
    </submittedName>
</protein>
<dbReference type="Proteomes" id="UP001153331">
    <property type="component" value="Unassembled WGS sequence"/>
</dbReference>
<gene>
    <name evidence="1" type="ORF">OPT61_g4906</name>
</gene>
<proteinExistence type="predicted"/>
<organism evidence="1 2">
    <name type="scientific">Boeremia exigua</name>
    <dbReference type="NCBI Taxonomy" id="749465"/>
    <lineage>
        <taxon>Eukaryota</taxon>
        <taxon>Fungi</taxon>
        <taxon>Dikarya</taxon>
        <taxon>Ascomycota</taxon>
        <taxon>Pezizomycotina</taxon>
        <taxon>Dothideomycetes</taxon>
        <taxon>Pleosporomycetidae</taxon>
        <taxon>Pleosporales</taxon>
        <taxon>Pleosporineae</taxon>
        <taxon>Didymellaceae</taxon>
        <taxon>Boeremia</taxon>
    </lineage>
</organism>
<keyword evidence="2" id="KW-1185">Reference proteome</keyword>
<evidence type="ECO:0000313" key="2">
    <source>
        <dbReference type="Proteomes" id="UP001153331"/>
    </source>
</evidence>
<sequence length="242" mass="26332">MIRWTKAIGGVILLWNTSNIIAGFLICRPLSKNWNFAMPGVCGSQPAFYFAMGIINLLTDSAIIVLPMPYLYKLQLATGKKVLTMALLGIGIGTWAVTIYRQIVLPSLNFMDMPYSGTLTTILSGMEPAIAIVLACIPLMKPLFRRFSSSAASSQSVYDTGELSGGYTKPTGSRREHSGVTDVLFEDDDDNDEDDNDSQIQLQPVDVPKAGISIVSHDTEGTTMPHLNGTITVKKSWAVHSE</sequence>
<accession>A0ACC2ICG5</accession>
<name>A0ACC2ICG5_9PLEO</name>
<reference evidence="1" key="1">
    <citation type="submission" date="2022-11" db="EMBL/GenBank/DDBJ databases">
        <title>Genome Sequence of Boeremia exigua.</title>
        <authorList>
            <person name="Buettner E."/>
        </authorList>
    </citation>
    <scope>NUCLEOTIDE SEQUENCE</scope>
    <source>
        <strain evidence="1">CU02</strain>
    </source>
</reference>
<comment type="caution">
    <text evidence="1">The sequence shown here is derived from an EMBL/GenBank/DDBJ whole genome shotgun (WGS) entry which is preliminary data.</text>
</comment>
<evidence type="ECO:0000313" key="1">
    <source>
        <dbReference type="EMBL" id="KAJ8112813.1"/>
    </source>
</evidence>